<dbReference type="Proteomes" id="UP000298061">
    <property type="component" value="Unassembled WGS sequence"/>
</dbReference>
<feature type="non-terminal residue" evidence="2">
    <location>
        <position position="1"/>
    </location>
</feature>
<dbReference type="AlphaFoldDB" id="A0A4Y9ZV36"/>
<feature type="compositionally biased region" description="Basic and acidic residues" evidence="1">
    <location>
        <begin position="65"/>
        <end position="85"/>
    </location>
</feature>
<comment type="caution">
    <text evidence="2">The sequence shown here is derived from an EMBL/GenBank/DDBJ whole genome shotgun (WGS) entry which is preliminary data.</text>
</comment>
<reference evidence="2 3" key="1">
    <citation type="submission" date="2019-02" db="EMBL/GenBank/DDBJ databases">
        <title>Genome sequencing of the rare red list fungi Hericium alpestre (H. flagellum).</title>
        <authorList>
            <person name="Buettner E."/>
            <person name="Kellner H."/>
        </authorList>
    </citation>
    <scope>NUCLEOTIDE SEQUENCE [LARGE SCALE GENOMIC DNA]</scope>
    <source>
        <strain evidence="2 3">DSM 108284</strain>
    </source>
</reference>
<evidence type="ECO:0000256" key="1">
    <source>
        <dbReference type="SAM" id="MobiDB-lite"/>
    </source>
</evidence>
<proteinExistence type="predicted"/>
<sequence>EKAGVFKENAVPSSATLPKLISRHPRKSLVELMSWDNPNNPMYFGPNQVSACTALTSCGSPPSFKAEEDKDKEDFEPVLKHTRED</sequence>
<organism evidence="2 3">
    <name type="scientific">Hericium alpestre</name>
    <dbReference type="NCBI Taxonomy" id="135208"/>
    <lineage>
        <taxon>Eukaryota</taxon>
        <taxon>Fungi</taxon>
        <taxon>Dikarya</taxon>
        <taxon>Basidiomycota</taxon>
        <taxon>Agaricomycotina</taxon>
        <taxon>Agaricomycetes</taxon>
        <taxon>Russulales</taxon>
        <taxon>Hericiaceae</taxon>
        <taxon>Hericium</taxon>
    </lineage>
</organism>
<name>A0A4Y9ZV36_9AGAM</name>
<evidence type="ECO:0000313" key="2">
    <source>
        <dbReference type="EMBL" id="TFY78020.1"/>
    </source>
</evidence>
<evidence type="ECO:0000313" key="3">
    <source>
        <dbReference type="Proteomes" id="UP000298061"/>
    </source>
</evidence>
<accession>A0A4Y9ZV36</accession>
<protein>
    <submittedName>
        <fullName evidence="2">Uncharacterized protein</fullName>
    </submittedName>
</protein>
<keyword evidence="3" id="KW-1185">Reference proteome</keyword>
<dbReference type="EMBL" id="SFCI01000768">
    <property type="protein sequence ID" value="TFY78020.1"/>
    <property type="molecule type" value="Genomic_DNA"/>
</dbReference>
<gene>
    <name evidence="2" type="ORF">EWM64_g5990</name>
</gene>
<feature type="region of interest" description="Disordered" evidence="1">
    <location>
        <begin position="61"/>
        <end position="85"/>
    </location>
</feature>